<evidence type="ECO:0000256" key="1">
    <source>
        <dbReference type="ARBA" id="ARBA00008239"/>
    </source>
</evidence>
<evidence type="ECO:0000256" key="4">
    <source>
        <dbReference type="ARBA" id="ARBA00023186"/>
    </source>
</evidence>
<accession>X1MPW8</accession>
<dbReference type="InterPro" id="IPR036890">
    <property type="entry name" value="HATPase_C_sf"/>
</dbReference>
<dbReference type="GO" id="GO:0051082">
    <property type="term" value="F:unfolded protein binding"/>
    <property type="evidence" value="ECO:0007669"/>
    <property type="project" value="InterPro"/>
</dbReference>
<keyword evidence="2" id="KW-0547">Nucleotide-binding</keyword>
<protein>
    <recommendedName>
        <fullName evidence="6">Histidine kinase/HSP90-like ATPase domain-containing protein</fullName>
    </recommendedName>
</protein>
<dbReference type="GO" id="GO:0005524">
    <property type="term" value="F:ATP binding"/>
    <property type="evidence" value="ECO:0007669"/>
    <property type="project" value="UniProtKB-KW"/>
</dbReference>
<evidence type="ECO:0008006" key="6">
    <source>
        <dbReference type="Google" id="ProtNLM"/>
    </source>
</evidence>
<reference evidence="5" key="1">
    <citation type="journal article" date="2014" name="Front. Microbiol.">
        <title>High frequency of phylogenetically diverse reductive dehalogenase-homologous genes in deep subseafloor sedimentary metagenomes.</title>
        <authorList>
            <person name="Kawai M."/>
            <person name="Futagami T."/>
            <person name="Toyoda A."/>
            <person name="Takaki Y."/>
            <person name="Nishi S."/>
            <person name="Hori S."/>
            <person name="Arai W."/>
            <person name="Tsubouchi T."/>
            <person name="Morono Y."/>
            <person name="Uchiyama I."/>
            <person name="Ito T."/>
            <person name="Fujiyama A."/>
            <person name="Inagaki F."/>
            <person name="Takami H."/>
        </authorList>
    </citation>
    <scope>NUCLEOTIDE SEQUENCE</scope>
    <source>
        <strain evidence="5">Expedition CK06-06</strain>
    </source>
</reference>
<proteinExistence type="inferred from homology"/>
<dbReference type="GO" id="GO:0140662">
    <property type="term" value="F:ATP-dependent protein folding chaperone"/>
    <property type="evidence" value="ECO:0007669"/>
    <property type="project" value="InterPro"/>
</dbReference>
<dbReference type="AlphaFoldDB" id="X1MPW8"/>
<feature type="non-terminal residue" evidence="5">
    <location>
        <position position="250"/>
    </location>
</feature>
<sequence>MTGTPNRIPFHVEINRIIDLLAKQIYQTPLALLRENCQNAYDAVLLRRHLLPSFQPAITIAVTPTQVEVTDNGIGMTKQELEKHYWRAGSSGKSSPEARAAGVVGTFGIGAMANFGVASKLTVITESATDGQRTRCNAVRETLSATEGCIDVIEESPTGKPGTTVIAEISPDTPVNVEEAKIYIAEFVKHVDVPVMVNDELISQQSFEATVPKPPAAWEESEAAVGLGPDLEADIELVIAKTGEVWVGLR</sequence>
<dbReference type="GO" id="GO:0016887">
    <property type="term" value="F:ATP hydrolysis activity"/>
    <property type="evidence" value="ECO:0007669"/>
    <property type="project" value="InterPro"/>
</dbReference>
<dbReference type="PANTHER" id="PTHR11528">
    <property type="entry name" value="HEAT SHOCK PROTEIN 90 FAMILY MEMBER"/>
    <property type="match status" value="1"/>
</dbReference>
<dbReference type="EMBL" id="BARV01019779">
    <property type="protein sequence ID" value="GAI20061.1"/>
    <property type="molecule type" value="Genomic_DNA"/>
</dbReference>
<name>X1MPW8_9ZZZZ</name>
<evidence type="ECO:0000256" key="2">
    <source>
        <dbReference type="ARBA" id="ARBA00022741"/>
    </source>
</evidence>
<keyword evidence="3" id="KW-0067">ATP-binding</keyword>
<gene>
    <name evidence="5" type="ORF">S06H3_33176</name>
</gene>
<dbReference type="Pfam" id="PF13589">
    <property type="entry name" value="HATPase_c_3"/>
    <property type="match status" value="1"/>
</dbReference>
<evidence type="ECO:0000313" key="5">
    <source>
        <dbReference type="EMBL" id="GAI20061.1"/>
    </source>
</evidence>
<comment type="similarity">
    <text evidence="1">Belongs to the heat shock protein 90 family.</text>
</comment>
<keyword evidence="4" id="KW-0143">Chaperone</keyword>
<evidence type="ECO:0000256" key="3">
    <source>
        <dbReference type="ARBA" id="ARBA00022840"/>
    </source>
</evidence>
<dbReference type="Gene3D" id="3.30.565.10">
    <property type="entry name" value="Histidine kinase-like ATPase, C-terminal domain"/>
    <property type="match status" value="1"/>
</dbReference>
<organism evidence="5">
    <name type="scientific">marine sediment metagenome</name>
    <dbReference type="NCBI Taxonomy" id="412755"/>
    <lineage>
        <taxon>unclassified sequences</taxon>
        <taxon>metagenomes</taxon>
        <taxon>ecological metagenomes</taxon>
    </lineage>
</organism>
<comment type="caution">
    <text evidence="5">The sequence shown here is derived from an EMBL/GenBank/DDBJ whole genome shotgun (WGS) entry which is preliminary data.</text>
</comment>
<dbReference type="InterPro" id="IPR001404">
    <property type="entry name" value="Hsp90_fam"/>
</dbReference>
<dbReference type="SUPFAM" id="SSF55874">
    <property type="entry name" value="ATPase domain of HSP90 chaperone/DNA topoisomerase II/histidine kinase"/>
    <property type="match status" value="1"/>
</dbReference>